<keyword evidence="2" id="KW-0285">Flavoprotein</keyword>
<keyword evidence="4" id="KW-0560">Oxidoreductase</keyword>
<dbReference type="PANTHER" id="PTHR43735">
    <property type="entry name" value="APOPTOSIS-INDUCING FACTOR 1"/>
    <property type="match status" value="1"/>
</dbReference>
<keyword evidence="3" id="KW-0274">FAD</keyword>
<dbReference type="Proteomes" id="UP000242414">
    <property type="component" value="Unassembled WGS sequence"/>
</dbReference>
<dbReference type="InterPro" id="IPR036188">
    <property type="entry name" value="FAD/NAD-bd_sf"/>
</dbReference>
<evidence type="ECO:0000256" key="4">
    <source>
        <dbReference type="ARBA" id="ARBA00023002"/>
    </source>
</evidence>
<dbReference type="Gene3D" id="1.10.167.10">
    <property type="entry name" value="Regulator of G-protein Signalling 4, domain 2"/>
    <property type="match status" value="1"/>
</dbReference>
<dbReference type="PRINTS" id="PR00368">
    <property type="entry name" value="FADPNR"/>
</dbReference>
<dbReference type="GO" id="GO:0005737">
    <property type="term" value="C:cytoplasm"/>
    <property type="evidence" value="ECO:0007669"/>
    <property type="project" value="TreeGrafter"/>
</dbReference>
<sequence length="583" mass="65390">MDKLKQSSHRSTESYASITPSVISTITFHDVLKDPTLLHSFEYYLKKNWSQEYLLFIEAVNQLRHESNRPKDIEDTLFRIYHNFIEPGSPMELNVSTKQEVKEKLNSLQWAVITRDDAVDVLNNTEQEVLASLHVKFSEFRGTSLAASSSLQSKLYKEPTKDQKRVVIIGGGFTGFTVASILDPMSRFHVTLIDAKDSFEYTPGIVSKIVNPERSTSLRFTHESYVKNGKVVIGYASDILNDAKSVKVNDEVIHFDYLVLCTGTSYANQLKSTDSSSLYRTANLRKISRDIAQAKKVLIVGAGLVGCELAAAIRQKSLATQRDTKVVLVDSLSEVLHRFPLKQKRKAHEFLVNLGVDIVLNERITAIGSDENDEAYYGSSGRIYSRKEYIVLLATGVKVNTDILLNSTNESCLDICLDNRGYVRVKPTLQIEHWKYNHIFAGGDITNVIEEKTAYAATIAGVCIARNICRLEKGKEPLAQGTKGLIAPPTKPLHGVSSQGGIGKQNLGMLEKRLSFLNPTWEALKYFNEKQYFKIVQNRKLNVIGRAPKSLDAIQRKRRIFPFSQSQITLKTEEEAPSSESSV</sequence>
<dbReference type="OrthoDB" id="202203at2759"/>
<name>A0A1X0RCU9_RHIZD</name>
<dbReference type="GO" id="GO:0050660">
    <property type="term" value="F:flavin adenine dinucleotide binding"/>
    <property type="evidence" value="ECO:0007669"/>
    <property type="project" value="TreeGrafter"/>
</dbReference>
<dbReference type="VEuPathDB" id="FungiDB:BCV72DRAFT_222668"/>
<dbReference type="InterPro" id="IPR016137">
    <property type="entry name" value="RGS"/>
</dbReference>
<accession>A0A1X0RCU9</accession>
<feature type="domain" description="RGS" evidence="5">
    <location>
        <begin position="27"/>
        <end position="90"/>
    </location>
</feature>
<evidence type="ECO:0000256" key="3">
    <source>
        <dbReference type="ARBA" id="ARBA00022827"/>
    </source>
</evidence>
<dbReference type="GO" id="GO:0004174">
    <property type="term" value="F:electron-transferring-flavoprotein dehydrogenase activity"/>
    <property type="evidence" value="ECO:0007669"/>
    <property type="project" value="TreeGrafter"/>
</dbReference>
<dbReference type="Pfam" id="PF07992">
    <property type="entry name" value="Pyr_redox_2"/>
    <property type="match status" value="1"/>
</dbReference>
<dbReference type="InterPro" id="IPR044926">
    <property type="entry name" value="RGS_subdomain_2"/>
</dbReference>
<protein>
    <submittedName>
        <fullName evidence="6">FAD/NAD(P)-binding domain-containing protein</fullName>
    </submittedName>
</protein>
<dbReference type="PANTHER" id="PTHR43735:SF3">
    <property type="entry name" value="FERROPTOSIS SUPPRESSOR PROTEIN 1"/>
    <property type="match status" value="1"/>
</dbReference>
<organism evidence="6">
    <name type="scientific">Rhizopus microsporus var. microsporus</name>
    <dbReference type="NCBI Taxonomy" id="86635"/>
    <lineage>
        <taxon>Eukaryota</taxon>
        <taxon>Fungi</taxon>
        <taxon>Fungi incertae sedis</taxon>
        <taxon>Mucoromycota</taxon>
        <taxon>Mucoromycotina</taxon>
        <taxon>Mucoromycetes</taxon>
        <taxon>Mucorales</taxon>
        <taxon>Mucorineae</taxon>
        <taxon>Rhizopodaceae</taxon>
        <taxon>Rhizopus</taxon>
    </lineage>
</organism>
<dbReference type="AlphaFoldDB" id="A0A1X0RCU9"/>
<dbReference type="EMBL" id="KV921872">
    <property type="protein sequence ID" value="ORE09812.1"/>
    <property type="molecule type" value="Genomic_DNA"/>
</dbReference>
<dbReference type="SUPFAM" id="SSF51905">
    <property type="entry name" value="FAD/NAD(P)-binding domain"/>
    <property type="match status" value="1"/>
</dbReference>
<reference evidence="6" key="1">
    <citation type="journal article" date="2016" name="Proc. Natl. Acad. Sci. U.S.A.">
        <title>Lipid metabolic changes in an early divergent fungus govern the establishment of a mutualistic symbiosis with endobacteria.</title>
        <authorList>
            <person name="Lastovetsky O.A."/>
            <person name="Gaspar M.L."/>
            <person name="Mondo S.J."/>
            <person name="LaButti K.M."/>
            <person name="Sandor L."/>
            <person name="Grigoriev I.V."/>
            <person name="Henry S.A."/>
            <person name="Pawlowska T.E."/>
        </authorList>
    </citation>
    <scope>NUCLEOTIDE SEQUENCE [LARGE SCALE GENOMIC DNA]</scope>
    <source>
        <strain evidence="6">ATCC 52814</strain>
    </source>
</reference>
<gene>
    <name evidence="6" type="ORF">BCV72DRAFT_222668</name>
</gene>
<evidence type="ECO:0000313" key="6">
    <source>
        <dbReference type="EMBL" id="ORE09812.1"/>
    </source>
</evidence>
<evidence type="ECO:0000259" key="5">
    <source>
        <dbReference type="PROSITE" id="PS50132"/>
    </source>
</evidence>
<dbReference type="SUPFAM" id="SSF48097">
    <property type="entry name" value="Regulator of G-protein signaling, RGS"/>
    <property type="match status" value="1"/>
</dbReference>
<proteinExistence type="inferred from homology"/>
<evidence type="ECO:0000256" key="2">
    <source>
        <dbReference type="ARBA" id="ARBA00022630"/>
    </source>
</evidence>
<dbReference type="Pfam" id="PF00615">
    <property type="entry name" value="RGS"/>
    <property type="match status" value="1"/>
</dbReference>
<dbReference type="InterPro" id="IPR036305">
    <property type="entry name" value="RGS_sf"/>
</dbReference>
<evidence type="ECO:0000256" key="1">
    <source>
        <dbReference type="ARBA" id="ARBA00006442"/>
    </source>
</evidence>
<dbReference type="PROSITE" id="PS50132">
    <property type="entry name" value="RGS"/>
    <property type="match status" value="1"/>
</dbReference>
<comment type="similarity">
    <text evidence="1">Belongs to the FAD-dependent oxidoreductase family.</text>
</comment>
<dbReference type="SMART" id="SM00315">
    <property type="entry name" value="RGS"/>
    <property type="match status" value="1"/>
</dbReference>
<dbReference type="InterPro" id="IPR023753">
    <property type="entry name" value="FAD/NAD-binding_dom"/>
</dbReference>
<dbReference type="Gene3D" id="3.50.50.100">
    <property type="match status" value="1"/>
</dbReference>